<accession>A0ABV3E3X7</accession>
<name>A0ABV3E3X7_9ACTN</name>
<gene>
    <name evidence="2" type="ORF">AB0D65_12750</name>
</gene>
<sequence>MMSQPPQWQQDANRHSVLVDPVVTIQELSRFRPLRATRIDHALVFTTAQGGLDTYLPPSRPSRTELATRRWTSVYEVDMGWHEAATVLSLTSQNDAFLFEVSLNCTWQVLDPAAFVASGERNVPAMVQRLVEQAVRPVLRGYAMEDSAEAEHHARKVLEAGGQLGVRAGLDVRCGLQIRRDEAALEQERDLREIAFARQKLEPRHALLMREDELAAERALVQGEQQHRIEFQQQALDHQRSLARARQELELQEIEAKKIEYYAYWLERGGPAAMAFQLARHPEDARLVMENLRQDQLLTLQNQLTVALQALGGGPGGLEEHQMDEPRRLAANVIKEVLSAKLSQGAAQPLPAAGGPVSTDPPGGRAPGTAPEPSVAYGGGTPPEPEGETETGPVGTPPPQPEDGPVFGYPAPPQPPR</sequence>
<dbReference type="EMBL" id="JBEZLS010000008">
    <property type="protein sequence ID" value="MEU9351855.1"/>
    <property type="molecule type" value="Genomic_DNA"/>
</dbReference>
<keyword evidence="3" id="KW-1185">Reference proteome</keyword>
<dbReference type="RefSeq" id="WP_359979249.1">
    <property type="nucleotide sequence ID" value="NZ_JBEZLS010000008.1"/>
</dbReference>
<feature type="compositionally biased region" description="Low complexity" evidence="1">
    <location>
        <begin position="345"/>
        <end position="356"/>
    </location>
</feature>
<evidence type="ECO:0000256" key="1">
    <source>
        <dbReference type="SAM" id="MobiDB-lite"/>
    </source>
</evidence>
<comment type="caution">
    <text evidence="2">The sequence shown here is derived from an EMBL/GenBank/DDBJ whole genome shotgun (WGS) entry which is preliminary data.</text>
</comment>
<proteinExistence type="predicted"/>
<reference evidence="2 3" key="1">
    <citation type="submission" date="2024-06" db="EMBL/GenBank/DDBJ databases">
        <title>The Natural Products Discovery Center: Release of the First 8490 Sequenced Strains for Exploring Actinobacteria Biosynthetic Diversity.</title>
        <authorList>
            <person name="Kalkreuter E."/>
            <person name="Kautsar S.A."/>
            <person name="Yang D."/>
            <person name="Bader C.D."/>
            <person name="Teijaro C.N."/>
            <person name="Fluegel L."/>
            <person name="Davis C.M."/>
            <person name="Simpson J.R."/>
            <person name="Lauterbach L."/>
            <person name="Steele A.D."/>
            <person name="Gui C."/>
            <person name="Meng S."/>
            <person name="Li G."/>
            <person name="Viehrig K."/>
            <person name="Ye F."/>
            <person name="Su P."/>
            <person name="Kiefer A.F."/>
            <person name="Nichols A."/>
            <person name="Cepeda A.J."/>
            <person name="Yan W."/>
            <person name="Fan B."/>
            <person name="Jiang Y."/>
            <person name="Adhikari A."/>
            <person name="Zheng C.-J."/>
            <person name="Schuster L."/>
            <person name="Cowan T.M."/>
            <person name="Smanski M.J."/>
            <person name="Chevrette M.G."/>
            <person name="De Carvalho L.P.S."/>
            <person name="Shen B."/>
        </authorList>
    </citation>
    <scope>NUCLEOTIDE SEQUENCE [LARGE SCALE GENOMIC DNA]</scope>
    <source>
        <strain evidence="2 3">NPDC048274</strain>
    </source>
</reference>
<evidence type="ECO:0000313" key="3">
    <source>
        <dbReference type="Proteomes" id="UP001551582"/>
    </source>
</evidence>
<feature type="region of interest" description="Disordered" evidence="1">
    <location>
        <begin position="345"/>
        <end position="417"/>
    </location>
</feature>
<organism evidence="2 3">
    <name type="scientific">Streptomyces griseoloalbus</name>
    <dbReference type="NCBI Taxonomy" id="67303"/>
    <lineage>
        <taxon>Bacteria</taxon>
        <taxon>Bacillati</taxon>
        <taxon>Actinomycetota</taxon>
        <taxon>Actinomycetes</taxon>
        <taxon>Kitasatosporales</taxon>
        <taxon>Streptomycetaceae</taxon>
        <taxon>Streptomyces</taxon>
    </lineage>
</organism>
<protein>
    <submittedName>
        <fullName evidence="2">PE-PGRS family protein</fullName>
    </submittedName>
</protein>
<evidence type="ECO:0000313" key="2">
    <source>
        <dbReference type="EMBL" id="MEU9351855.1"/>
    </source>
</evidence>
<dbReference type="Proteomes" id="UP001551582">
    <property type="component" value="Unassembled WGS sequence"/>
</dbReference>